<evidence type="ECO:0000313" key="3">
    <source>
        <dbReference type="Proteomes" id="UP001607302"/>
    </source>
</evidence>
<keyword evidence="3" id="KW-1185">Reference proteome</keyword>
<dbReference type="EMBL" id="JAUDFV010000064">
    <property type="protein sequence ID" value="KAL2735526.1"/>
    <property type="molecule type" value="Genomic_DNA"/>
</dbReference>
<feature type="compositionally biased region" description="Basic and acidic residues" evidence="1">
    <location>
        <begin position="1"/>
        <end position="12"/>
    </location>
</feature>
<name>A0ABD2BRY3_VESSQ</name>
<dbReference type="AlphaFoldDB" id="A0ABD2BRY3"/>
<accession>A0ABD2BRY3</accession>
<dbReference type="Proteomes" id="UP001607302">
    <property type="component" value="Unassembled WGS sequence"/>
</dbReference>
<comment type="caution">
    <text evidence="2">The sequence shown here is derived from an EMBL/GenBank/DDBJ whole genome shotgun (WGS) entry which is preliminary data.</text>
</comment>
<protein>
    <submittedName>
        <fullName evidence="2">Uncharacterized protein</fullName>
    </submittedName>
</protein>
<sequence length="122" mass="13128">MKRVDKGDEGEWKGWCGDGSGVSGSGSGIGSGSGGLVASNAGSRSRMWRTIRTTPQVASANVLRVLFLVYSNAVVALGAVHRRVIYLAPNYRYAQTHLTTMEVLIDYQTPSTGKMEDIESIF</sequence>
<feature type="compositionally biased region" description="Gly residues" evidence="1">
    <location>
        <begin position="16"/>
        <end position="35"/>
    </location>
</feature>
<evidence type="ECO:0000256" key="1">
    <source>
        <dbReference type="SAM" id="MobiDB-lite"/>
    </source>
</evidence>
<organism evidence="2 3">
    <name type="scientific">Vespula squamosa</name>
    <name type="common">Southern yellow jacket</name>
    <name type="synonym">Wasp</name>
    <dbReference type="NCBI Taxonomy" id="30214"/>
    <lineage>
        <taxon>Eukaryota</taxon>
        <taxon>Metazoa</taxon>
        <taxon>Ecdysozoa</taxon>
        <taxon>Arthropoda</taxon>
        <taxon>Hexapoda</taxon>
        <taxon>Insecta</taxon>
        <taxon>Pterygota</taxon>
        <taxon>Neoptera</taxon>
        <taxon>Endopterygota</taxon>
        <taxon>Hymenoptera</taxon>
        <taxon>Apocrita</taxon>
        <taxon>Aculeata</taxon>
        <taxon>Vespoidea</taxon>
        <taxon>Vespidae</taxon>
        <taxon>Vespinae</taxon>
        <taxon>Vespula</taxon>
    </lineage>
</organism>
<reference evidence="2 3" key="1">
    <citation type="journal article" date="2024" name="Ann. Entomol. Soc. Am.">
        <title>Genomic analyses of the southern and eastern yellowjacket wasps (Hymenoptera: Vespidae) reveal evolutionary signatures of social life.</title>
        <authorList>
            <person name="Catto M.A."/>
            <person name="Caine P.B."/>
            <person name="Orr S.E."/>
            <person name="Hunt B.G."/>
            <person name="Goodisman M.A.D."/>
        </authorList>
    </citation>
    <scope>NUCLEOTIDE SEQUENCE [LARGE SCALE GENOMIC DNA]</scope>
    <source>
        <strain evidence="2">233</strain>
        <tissue evidence="2">Head and thorax</tissue>
    </source>
</reference>
<proteinExistence type="predicted"/>
<gene>
    <name evidence="2" type="ORF">V1478_003166</name>
</gene>
<feature type="region of interest" description="Disordered" evidence="1">
    <location>
        <begin position="1"/>
        <end position="44"/>
    </location>
</feature>
<evidence type="ECO:0000313" key="2">
    <source>
        <dbReference type="EMBL" id="KAL2735526.1"/>
    </source>
</evidence>